<dbReference type="HOGENOM" id="CLU_1139829_0_0_1"/>
<dbReference type="InterPro" id="IPR023393">
    <property type="entry name" value="START-like_dom_sf"/>
</dbReference>
<feature type="signal peptide" evidence="1">
    <location>
        <begin position="1"/>
        <end position="23"/>
    </location>
</feature>
<evidence type="ECO:0000313" key="5">
    <source>
        <dbReference type="Proteomes" id="UP000011087"/>
    </source>
</evidence>
<protein>
    <submittedName>
        <fullName evidence="3">START domain-containing protein</fullName>
    </submittedName>
</protein>
<dbReference type="Pfam" id="PF01852">
    <property type="entry name" value="START"/>
    <property type="match status" value="1"/>
</dbReference>
<dbReference type="AlphaFoldDB" id="L1JIS7"/>
<reference evidence="3 5" key="1">
    <citation type="journal article" date="2012" name="Nature">
        <title>Algal genomes reveal evolutionary mosaicism and the fate of nucleomorphs.</title>
        <authorList>
            <consortium name="DOE Joint Genome Institute"/>
            <person name="Curtis B.A."/>
            <person name="Tanifuji G."/>
            <person name="Burki F."/>
            <person name="Gruber A."/>
            <person name="Irimia M."/>
            <person name="Maruyama S."/>
            <person name="Arias M.C."/>
            <person name="Ball S.G."/>
            <person name="Gile G.H."/>
            <person name="Hirakawa Y."/>
            <person name="Hopkins J.F."/>
            <person name="Kuo A."/>
            <person name="Rensing S.A."/>
            <person name="Schmutz J."/>
            <person name="Symeonidi A."/>
            <person name="Elias M."/>
            <person name="Eveleigh R.J."/>
            <person name="Herman E.K."/>
            <person name="Klute M.J."/>
            <person name="Nakayama T."/>
            <person name="Obornik M."/>
            <person name="Reyes-Prieto A."/>
            <person name="Armbrust E.V."/>
            <person name="Aves S.J."/>
            <person name="Beiko R.G."/>
            <person name="Coutinho P."/>
            <person name="Dacks J.B."/>
            <person name="Durnford D.G."/>
            <person name="Fast N.M."/>
            <person name="Green B.R."/>
            <person name="Grisdale C.J."/>
            <person name="Hempel F."/>
            <person name="Henrissat B."/>
            <person name="Hoppner M.P."/>
            <person name="Ishida K."/>
            <person name="Kim E."/>
            <person name="Koreny L."/>
            <person name="Kroth P.G."/>
            <person name="Liu Y."/>
            <person name="Malik S.B."/>
            <person name="Maier U.G."/>
            <person name="McRose D."/>
            <person name="Mock T."/>
            <person name="Neilson J.A."/>
            <person name="Onodera N.T."/>
            <person name="Poole A.M."/>
            <person name="Pritham E.J."/>
            <person name="Richards T.A."/>
            <person name="Rocap G."/>
            <person name="Roy S.W."/>
            <person name="Sarai C."/>
            <person name="Schaack S."/>
            <person name="Shirato S."/>
            <person name="Slamovits C.H."/>
            <person name="Spencer D.F."/>
            <person name="Suzuki S."/>
            <person name="Worden A.Z."/>
            <person name="Zauner S."/>
            <person name="Barry K."/>
            <person name="Bell C."/>
            <person name="Bharti A.K."/>
            <person name="Crow J.A."/>
            <person name="Grimwood J."/>
            <person name="Kramer R."/>
            <person name="Lindquist E."/>
            <person name="Lucas S."/>
            <person name="Salamov A."/>
            <person name="McFadden G.I."/>
            <person name="Lane C.E."/>
            <person name="Keeling P.J."/>
            <person name="Gray M.W."/>
            <person name="Grigoriev I.V."/>
            <person name="Archibald J.M."/>
        </authorList>
    </citation>
    <scope>NUCLEOTIDE SEQUENCE</scope>
    <source>
        <strain evidence="3 5">CCMP2712</strain>
    </source>
</reference>
<dbReference type="GeneID" id="17305012"/>
<sequence>MPSRYLRLCVVVLVFCWIAPSKSETGSITDEDMSICHGLLHQDIPDVSYDSSWKELPRGHVPDGLRVWGKLEEGSAATTFVASGTLHNVTSSAVLATFEGTNFTQRKTWDPSCLALNVISSHETDQVVRWVTDLPWPLSDREYIFRRRIVCREDGSCIAVSKTVAEESVLIARDPSLVRVRDFVQYSQIRPSKDGKGVDVGLLYRNDLEGSLPHWVVKWFSNIGLPIYLKQIEKEIRSHSSHVK</sequence>
<dbReference type="EMBL" id="JH992986">
    <property type="protein sequence ID" value="EKX48391.1"/>
    <property type="molecule type" value="Genomic_DNA"/>
</dbReference>
<dbReference type="PANTHER" id="PTHR19308">
    <property type="entry name" value="PHOSPHATIDYLCHOLINE TRANSFER PROTEIN"/>
    <property type="match status" value="1"/>
</dbReference>
<feature type="domain" description="START" evidence="2">
    <location>
        <begin position="50"/>
        <end position="241"/>
    </location>
</feature>
<organism evidence="3">
    <name type="scientific">Guillardia theta (strain CCMP2712)</name>
    <name type="common">Cryptophyte</name>
    <dbReference type="NCBI Taxonomy" id="905079"/>
    <lineage>
        <taxon>Eukaryota</taxon>
        <taxon>Cryptophyceae</taxon>
        <taxon>Pyrenomonadales</taxon>
        <taxon>Geminigeraceae</taxon>
        <taxon>Guillardia</taxon>
    </lineage>
</organism>
<dbReference type="OMA" id="DYVYMRE"/>
<dbReference type="Proteomes" id="UP000011087">
    <property type="component" value="Unassembled WGS sequence"/>
</dbReference>
<accession>L1JIS7</accession>
<dbReference type="InterPro" id="IPR002913">
    <property type="entry name" value="START_lipid-bd_dom"/>
</dbReference>
<feature type="chain" id="PRO_5008771371" evidence="1">
    <location>
        <begin position="24"/>
        <end position="244"/>
    </location>
</feature>
<reference evidence="4" key="3">
    <citation type="submission" date="2015-06" db="UniProtKB">
        <authorList>
            <consortium name="EnsemblProtists"/>
        </authorList>
    </citation>
    <scope>IDENTIFICATION</scope>
</reference>
<dbReference type="PaxDb" id="55529-EKX48391"/>
<keyword evidence="1" id="KW-0732">Signal</keyword>
<dbReference type="GO" id="GO:0008289">
    <property type="term" value="F:lipid binding"/>
    <property type="evidence" value="ECO:0007669"/>
    <property type="project" value="InterPro"/>
</dbReference>
<dbReference type="Gene3D" id="3.30.530.20">
    <property type="match status" value="1"/>
</dbReference>
<dbReference type="STRING" id="905079.L1JIS7"/>
<evidence type="ECO:0000313" key="4">
    <source>
        <dbReference type="EnsemblProtists" id="EKX48391"/>
    </source>
</evidence>
<dbReference type="InterPro" id="IPR051213">
    <property type="entry name" value="START_lipid_transfer"/>
</dbReference>
<name>L1JIS7_GUITC</name>
<gene>
    <name evidence="3" type="ORF">GUITHDRAFT_151876</name>
</gene>
<evidence type="ECO:0000259" key="2">
    <source>
        <dbReference type="PROSITE" id="PS50848"/>
    </source>
</evidence>
<evidence type="ECO:0000256" key="1">
    <source>
        <dbReference type="SAM" id="SignalP"/>
    </source>
</evidence>
<dbReference type="PANTHER" id="PTHR19308:SF39">
    <property type="entry name" value="PHOSPHATIDYLCHOLINE TRANSFER PROTEIN"/>
    <property type="match status" value="1"/>
</dbReference>
<dbReference type="EnsemblProtists" id="EKX48391">
    <property type="protein sequence ID" value="EKX48391"/>
    <property type="gene ID" value="GUITHDRAFT_151876"/>
</dbReference>
<dbReference type="SUPFAM" id="SSF55961">
    <property type="entry name" value="Bet v1-like"/>
    <property type="match status" value="1"/>
</dbReference>
<dbReference type="PROSITE" id="PS50848">
    <property type="entry name" value="START"/>
    <property type="match status" value="1"/>
</dbReference>
<evidence type="ECO:0000313" key="3">
    <source>
        <dbReference type="EMBL" id="EKX48391.1"/>
    </source>
</evidence>
<keyword evidence="5" id="KW-1185">Reference proteome</keyword>
<dbReference type="OrthoDB" id="1295045at2759"/>
<dbReference type="KEGG" id="gtt:GUITHDRAFT_151876"/>
<dbReference type="RefSeq" id="XP_005835371.1">
    <property type="nucleotide sequence ID" value="XM_005835314.1"/>
</dbReference>
<dbReference type="eggNOG" id="KOG2761">
    <property type="taxonomic scope" value="Eukaryota"/>
</dbReference>
<reference evidence="5" key="2">
    <citation type="submission" date="2012-11" db="EMBL/GenBank/DDBJ databases">
        <authorList>
            <person name="Kuo A."/>
            <person name="Curtis B.A."/>
            <person name="Tanifuji G."/>
            <person name="Burki F."/>
            <person name="Gruber A."/>
            <person name="Irimia M."/>
            <person name="Maruyama S."/>
            <person name="Arias M.C."/>
            <person name="Ball S.G."/>
            <person name="Gile G.H."/>
            <person name="Hirakawa Y."/>
            <person name="Hopkins J.F."/>
            <person name="Rensing S.A."/>
            <person name="Schmutz J."/>
            <person name="Symeonidi A."/>
            <person name="Elias M."/>
            <person name="Eveleigh R.J."/>
            <person name="Herman E.K."/>
            <person name="Klute M.J."/>
            <person name="Nakayama T."/>
            <person name="Obornik M."/>
            <person name="Reyes-Prieto A."/>
            <person name="Armbrust E.V."/>
            <person name="Aves S.J."/>
            <person name="Beiko R.G."/>
            <person name="Coutinho P."/>
            <person name="Dacks J.B."/>
            <person name="Durnford D.G."/>
            <person name="Fast N.M."/>
            <person name="Green B.R."/>
            <person name="Grisdale C."/>
            <person name="Hempe F."/>
            <person name="Henrissat B."/>
            <person name="Hoppner M.P."/>
            <person name="Ishida K.-I."/>
            <person name="Kim E."/>
            <person name="Koreny L."/>
            <person name="Kroth P.G."/>
            <person name="Liu Y."/>
            <person name="Malik S.-B."/>
            <person name="Maier U.G."/>
            <person name="McRose D."/>
            <person name="Mock T."/>
            <person name="Neilson J.A."/>
            <person name="Onodera N.T."/>
            <person name="Poole A.M."/>
            <person name="Pritham E.J."/>
            <person name="Richards T.A."/>
            <person name="Rocap G."/>
            <person name="Roy S.W."/>
            <person name="Sarai C."/>
            <person name="Schaack S."/>
            <person name="Shirato S."/>
            <person name="Slamovits C.H."/>
            <person name="Spencer D.F."/>
            <person name="Suzuki S."/>
            <person name="Worden A.Z."/>
            <person name="Zauner S."/>
            <person name="Barry K."/>
            <person name="Bell C."/>
            <person name="Bharti A.K."/>
            <person name="Crow J.A."/>
            <person name="Grimwood J."/>
            <person name="Kramer R."/>
            <person name="Lindquist E."/>
            <person name="Lucas S."/>
            <person name="Salamov A."/>
            <person name="McFadden G.I."/>
            <person name="Lane C.E."/>
            <person name="Keeling P.J."/>
            <person name="Gray M.W."/>
            <person name="Grigoriev I.V."/>
            <person name="Archibald J.M."/>
        </authorList>
    </citation>
    <scope>NUCLEOTIDE SEQUENCE</scope>
    <source>
        <strain evidence="5">CCMP2712</strain>
    </source>
</reference>
<dbReference type="GO" id="GO:0005737">
    <property type="term" value="C:cytoplasm"/>
    <property type="evidence" value="ECO:0007669"/>
    <property type="project" value="UniProtKB-ARBA"/>
</dbReference>
<proteinExistence type="predicted"/>